<proteinExistence type="predicted"/>
<name>A0A8T2NNJ1_9TELE</name>
<dbReference type="EMBL" id="JAFBMS010000028">
    <property type="protein sequence ID" value="KAG9342403.1"/>
    <property type="molecule type" value="Genomic_DNA"/>
</dbReference>
<reference evidence="1" key="1">
    <citation type="thesis" date="2021" institute="BYU ScholarsArchive" country="Provo, UT, USA">
        <title>Applications of and Algorithms for Genome Assembly and Genomic Analyses with an Emphasis on Marine Teleosts.</title>
        <authorList>
            <person name="Pickett B.D."/>
        </authorList>
    </citation>
    <scope>NUCLEOTIDE SEQUENCE</scope>
    <source>
        <strain evidence="1">HI-2016</strain>
    </source>
</reference>
<protein>
    <submittedName>
        <fullName evidence="1">Uncharacterized protein</fullName>
    </submittedName>
</protein>
<dbReference type="PANTHER" id="PTHR33047">
    <property type="entry name" value="PROTEIN TAR1"/>
    <property type="match status" value="1"/>
</dbReference>
<evidence type="ECO:0000313" key="2">
    <source>
        <dbReference type="Proteomes" id="UP000824540"/>
    </source>
</evidence>
<dbReference type="OrthoDB" id="8928310at2759"/>
<dbReference type="PANTHER" id="PTHR33047:SF8">
    <property type="entry name" value="REGULATOR OF RDNA TRANSCRIPTION PROTEIN 15"/>
    <property type="match status" value="1"/>
</dbReference>
<sequence length="225" mass="24018">MESKEAVGGWGDTFEGLEGVMANGKMTLPLVLHSEFASVTEEGISVQVPGTTPTSTLPASQSQEALYAEASEKIQASGLLSLFPAMLTQQTACTPKVANIIAEVAKNAPLGSAHSTCQYIIICFTTAATRHHNPTLCEFCFTGIGRADIEGSKSDVAMNAWPPQASYPCVVGNWEQSDYMGPNTAAVMSSLLPFFQTQPRPLPDSSVPASLHQIQLHRRADSVYL</sequence>
<accession>A0A8T2NNJ1</accession>
<dbReference type="Proteomes" id="UP000824540">
    <property type="component" value="Unassembled WGS sequence"/>
</dbReference>
<dbReference type="InterPro" id="IPR052997">
    <property type="entry name" value="RRT15-like"/>
</dbReference>
<keyword evidence="2" id="KW-1185">Reference proteome</keyword>
<gene>
    <name evidence="1" type="ORF">JZ751_016405</name>
</gene>
<comment type="caution">
    <text evidence="1">The sequence shown here is derived from an EMBL/GenBank/DDBJ whole genome shotgun (WGS) entry which is preliminary data.</text>
</comment>
<organism evidence="1 2">
    <name type="scientific">Albula glossodonta</name>
    <name type="common">roundjaw bonefish</name>
    <dbReference type="NCBI Taxonomy" id="121402"/>
    <lineage>
        <taxon>Eukaryota</taxon>
        <taxon>Metazoa</taxon>
        <taxon>Chordata</taxon>
        <taxon>Craniata</taxon>
        <taxon>Vertebrata</taxon>
        <taxon>Euteleostomi</taxon>
        <taxon>Actinopterygii</taxon>
        <taxon>Neopterygii</taxon>
        <taxon>Teleostei</taxon>
        <taxon>Albuliformes</taxon>
        <taxon>Albulidae</taxon>
        <taxon>Albula</taxon>
    </lineage>
</organism>
<evidence type="ECO:0000313" key="1">
    <source>
        <dbReference type="EMBL" id="KAG9342403.1"/>
    </source>
</evidence>
<dbReference type="AlphaFoldDB" id="A0A8T2NNJ1"/>